<feature type="compositionally biased region" description="Basic and acidic residues" evidence="1">
    <location>
        <begin position="131"/>
        <end position="141"/>
    </location>
</feature>
<dbReference type="Gene3D" id="3.20.20.370">
    <property type="entry name" value="Glycoside hydrolase/deacetylase"/>
    <property type="match status" value="1"/>
</dbReference>
<evidence type="ECO:0000256" key="2">
    <source>
        <dbReference type="SAM" id="Phobius"/>
    </source>
</evidence>
<dbReference type="GO" id="GO:0005975">
    <property type="term" value="P:carbohydrate metabolic process"/>
    <property type="evidence" value="ECO:0007669"/>
    <property type="project" value="InterPro"/>
</dbReference>
<evidence type="ECO:0000256" key="1">
    <source>
        <dbReference type="SAM" id="MobiDB-lite"/>
    </source>
</evidence>
<reference evidence="4" key="1">
    <citation type="submission" date="2016-10" db="EMBL/GenBank/DDBJ databases">
        <authorList>
            <person name="Varghese N."/>
            <person name="Submissions S."/>
        </authorList>
    </citation>
    <scope>NUCLEOTIDE SEQUENCE [LARGE SCALE GENOMIC DNA]</scope>
    <source>
        <strain evidence="4">930I</strain>
    </source>
</reference>
<dbReference type="PANTHER" id="PTHR30105">
    <property type="entry name" value="UNCHARACTERIZED YIBQ-RELATED"/>
    <property type="match status" value="1"/>
</dbReference>
<feature type="compositionally biased region" description="Basic and acidic residues" evidence="1">
    <location>
        <begin position="233"/>
        <end position="245"/>
    </location>
</feature>
<dbReference type="CDD" id="cd10936">
    <property type="entry name" value="CE4_DAC2"/>
    <property type="match status" value="1"/>
</dbReference>
<accession>A0A1G7TQR7</accession>
<feature type="region of interest" description="Disordered" evidence="1">
    <location>
        <begin position="1"/>
        <end position="91"/>
    </location>
</feature>
<feature type="region of interest" description="Disordered" evidence="1">
    <location>
        <begin position="110"/>
        <end position="323"/>
    </location>
</feature>
<dbReference type="RefSeq" id="WP_092613954.1">
    <property type="nucleotide sequence ID" value="NZ_FNCV01000001.1"/>
</dbReference>
<feature type="compositionally biased region" description="Acidic residues" evidence="1">
    <location>
        <begin position="23"/>
        <end position="33"/>
    </location>
</feature>
<dbReference type="InterPro" id="IPR011330">
    <property type="entry name" value="Glyco_hydro/deAcase_b/a-brl"/>
</dbReference>
<keyword evidence="2" id="KW-1133">Transmembrane helix</keyword>
<sequence length="638" mass="65263">MALSLKSLLPKGRRGKKPAPAAADDDLLDDPLDDPLGAPLDDPLGEPGEDGFGGDPGDAFAGDDFPGDDLSGDAFAPRPPDETRRLGRRKQIIAGSAAGVALIGLLGGYFMLGGSSPEAPDPATPAAVDSHQQDAGEDAHAAGKRLVVALPPPSQRTPRPAEPPQPLSDPVSESAQSPDRRPWLAPPEDSGAPAPTDPAPIDHGGHDAAANHGETPATTEAPQDHGAPPAADHAADHGNTKDGTDHPPGPATGDHGTPPEAHAEATHGTGHDSAAPQAADTHAPDTHAADTDAGDTHANSAHDTAPDTGHGSAPADHAPSPPAAEPALRIAELPQVPARPLPDQPVPAYDALPEPPPNQASLAEIPADGLHRPTNLGQLPVIAEDGRQAWQVYARPLAESDRGKPRVAVIVGGLGQREDPTAAALSHSHPAITLAFDPYGARLDAWIRGARTAGHEVLLELPAQDADFPHRDPGPLGLLTGLPEAANIGRLERVLADRIGIVGVLGRPLAHETPLASDPEAFINQPSHLTPVLAALAGRGLMYVHGGGQAALAEANKTAGAPAVRIDLMIDADPFAEAIDARLRHLEKLARDNGHALGLADASPLTLERLAVWSSTLPAKGIALVPTSGLIDLPAPNG</sequence>
<name>A0A1G7TQR7_9PROT</name>
<evidence type="ECO:0000313" key="4">
    <source>
        <dbReference type="Proteomes" id="UP000217076"/>
    </source>
</evidence>
<feature type="transmembrane region" description="Helical" evidence="2">
    <location>
        <begin position="92"/>
        <end position="112"/>
    </location>
</feature>
<keyword evidence="2" id="KW-0472">Membrane</keyword>
<protein>
    <recommendedName>
        <fullName evidence="5">Divergent polysaccharide deacetylase</fullName>
    </recommendedName>
</protein>
<dbReference type="OrthoDB" id="9784811at2"/>
<keyword evidence="4" id="KW-1185">Reference proteome</keyword>
<dbReference type="Proteomes" id="UP000217076">
    <property type="component" value="Unassembled WGS sequence"/>
</dbReference>
<dbReference type="PANTHER" id="PTHR30105:SF2">
    <property type="entry name" value="DIVERGENT POLYSACCHARIDE DEACETYLASE SUPERFAMILY"/>
    <property type="match status" value="1"/>
</dbReference>
<dbReference type="EMBL" id="FNCV01000001">
    <property type="protein sequence ID" value="SDG37591.1"/>
    <property type="molecule type" value="Genomic_DNA"/>
</dbReference>
<proteinExistence type="predicted"/>
<keyword evidence="2" id="KW-0812">Transmembrane</keyword>
<feature type="compositionally biased region" description="Pro residues" evidence="1">
    <location>
        <begin position="150"/>
        <end position="167"/>
    </location>
</feature>
<evidence type="ECO:0000313" key="3">
    <source>
        <dbReference type="EMBL" id="SDG37591.1"/>
    </source>
</evidence>
<gene>
    <name evidence="3" type="ORF">SAMN05421742_10173</name>
</gene>
<dbReference type="SUPFAM" id="SSF88713">
    <property type="entry name" value="Glycoside hydrolase/deacetylase"/>
    <property type="match status" value="1"/>
</dbReference>
<organism evidence="3 4">
    <name type="scientific">Roseospirillum parvum</name>
    <dbReference type="NCBI Taxonomy" id="83401"/>
    <lineage>
        <taxon>Bacteria</taxon>
        <taxon>Pseudomonadati</taxon>
        <taxon>Pseudomonadota</taxon>
        <taxon>Alphaproteobacteria</taxon>
        <taxon>Rhodospirillales</taxon>
        <taxon>Rhodospirillaceae</taxon>
        <taxon>Roseospirillum</taxon>
    </lineage>
</organism>
<evidence type="ECO:0008006" key="5">
    <source>
        <dbReference type="Google" id="ProtNLM"/>
    </source>
</evidence>
<dbReference type="InterPro" id="IPR006837">
    <property type="entry name" value="Divergent_DAC"/>
</dbReference>
<dbReference type="Pfam" id="PF04748">
    <property type="entry name" value="Polysacc_deac_2"/>
    <property type="match status" value="1"/>
</dbReference>
<dbReference type="AlphaFoldDB" id="A0A1G7TQR7"/>
<dbReference type="STRING" id="83401.SAMN05421742_10173"/>